<proteinExistence type="predicted"/>
<dbReference type="Proteomes" id="UP001597458">
    <property type="component" value="Unassembled WGS sequence"/>
</dbReference>
<comment type="caution">
    <text evidence="2">The sequence shown here is derived from an EMBL/GenBank/DDBJ whole genome shotgun (WGS) entry which is preliminary data.</text>
</comment>
<accession>A0ABW5PPN3</accession>
<evidence type="ECO:0000259" key="1">
    <source>
        <dbReference type="Pfam" id="PF11868"/>
    </source>
</evidence>
<name>A0ABW5PPN3_9BACI</name>
<dbReference type="EMBL" id="JBHUMR010000008">
    <property type="protein sequence ID" value="MFD2616822.1"/>
    <property type="molecule type" value="Genomic_DNA"/>
</dbReference>
<feature type="domain" description="DUF3388" evidence="1">
    <location>
        <begin position="9"/>
        <end position="37"/>
    </location>
</feature>
<dbReference type="RefSeq" id="WP_141189333.1">
    <property type="nucleotide sequence ID" value="NZ_JBHUMR010000008.1"/>
</dbReference>
<organism evidence="2 3">
    <name type="scientific">Terrilactibacillus laevilacticus</name>
    <dbReference type="NCBI Taxonomy" id="1380157"/>
    <lineage>
        <taxon>Bacteria</taxon>
        <taxon>Bacillati</taxon>
        <taxon>Bacillota</taxon>
        <taxon>Bacilli</taxon>
        <taxon>Bacillales</taxon>
        <taxon>Bacillaceae</taxon>
        <taxon>Terrilactibacillus</taxon>
    </lineage>
</organism>
<dbReference type="Pfam" id="PF11868">
    <property type="entry name" value="DUF3388"/>
    <property type="match status" value="1"/>
</dbReference>
<reference evidence="3" key="1">
    <citation type="journal article" date="2019" name="Int. J. Syst. Evol. Microbiol.">
        <title>The Global Catalogue of Microorganisms (GCM) 10K type strain sequencing project: providing services to taxonomists for standard genome sequencing and annotation.</title>
        <authorList>
            <consortium name="The Broad Institute Genomics Platform"/>
            <consortium name="The Broad Institute Genome Sequencing Center for Infectious Disease"/>
            <person name="Wu L."/>
            <person name="Ma J."/>
        </authorList>
    </citation>
    <scope>NUCLEOTIDE SEQUENCE [LARGE SCALE GENOMIC DNA]</scope>
    <source>
        <strain evidence="3">TISTR 2241</strain>
    </source>
</reference>
<evidence type="ECO:0000313" key="3">
    <source>
        <dbReference type="Proteomes" id="UP001597458"/>
    </source>
</evidence>
<dbReference type="InterPro" id="IPR024514">
    <property type="entry name" value="DUF3388"/>
</dbReference>
<keyword evidence="3" id="KW-1185">Reference proteome</keyword>
<evidence type="ECO:0000313" key="2">
    <source>
        <dbReference type="EMBL" id="MFD2616822.1"/>
    </source>
</evidence>
<gene>
    <name evidence="2" type="ORF">ACFSTF_05805</name>
</gene>
<sequence>MAINGVKDKLLNFPVIKIMEHPDVFVKYNEYSLENFD</sequence>
<protein>
    <submittedName>
        <fullName evidence="2">DUF3388 domain-containing protein</fullName>
    </submittedName>
</protein>